<dbReference type="GO" id="GO:0005886">
    <property type="term" value="C:plasma membrane"/>
    <property type="evidence" value="ECO:0007669"/>
    <property type="project" value="UniProtKB-SubCell"/>
</dbReference>
<evidence type="ECO:0000259" key="7">
    <source>
        <dbReference type="PROSITE" id="PS50885"/>
    </source>
</evidence>
<evidence type="ECO:0000256" key="4">
    <source>
        <dbReference type="ARBA" id="ARBA00022679"/>
    </source>
</evidence>
<accession>A0A7X0W002</accession>
<keyword evidence="8" id="KW-0418">Kinase</keyword>
<dbReference type="InterPro" id="IPR003660">
    <property type="entry name" value="HAMP_dom"/>
</dbReference>
<evidence type="ECO:0000256" key="6">
    <source>
        <dbReference type="SAM" id="Phobius"/>
    </source>
</evidence>
<name>A0A7X0W002_9BACL</name>
<dbReference type="SUPFAM" id="SSF55874">
    <property type="entry name" value="ATPase domain of HSP90 chaperone/DNA topoisomerase II/histidine kinase"/>
    <property type="match status" value="1"/>
</dbReference>
<protein>
    <submittedName>
        <fullName evidence="8">Histidine kinase</fullName>
    </submittedName>
</protein>
<gene>
    <name evidence="8" type="ORF">H7C18_26655</name>
</gene>
<dbReference type="RefSeq" id="WP_185132166.1">
    <property type="nucleotide sequence ID" value="NZ_JACJVO010000033.1"/>
</dbReference>
<dbReference type="GO" id="GO:0000155">
    <property type="term" value="F:phosphorelay sensor kinase activity"/>
    <property type="evidence" value="ECO:0007669"/>
    <property type="project" value="InterPro"/>
</dbReference>
<keyword evidence="6" id="KW-1133">Transmembrane helix</keyword>
<dbReference type="Pfam" id="PF06580">
    <property type="entry name" value="His_kinase"/>
    <property type="match status" value="1"/>
</dbReference>
<dbReference type="Pfam" id="PF00672">
    <property type="entry name" value="HAMP"/>
    <property type="match status" value="1"/>
</dbReference>
<feature type="transmembrane region" description="Helical" evidence="6">
    <location>
        <begin position="273"/>
        <end position="294"/>
    </location>
</feature>
<feature type="domain" description="HAMP" evidence="7">
    <location>
        <begin position="295"/>
        <end position="347"/>
    </location>
</feature>
<evidence type="ECO:0000256" key="1">
    <source>
        <dbReference type="ARBA" id="ARBA00004651"/>
    </source>
</evidence>
<keyword evidence="4" id="KW-0808">Transferase</keyword>
<reference evidence="8 9" key="1">
    <citation type="submission" date="2020-08" db="EMBL/GenBank/DDBJ databases">
        <title>Cohnella phylogeny.</title>
        <authorList>
            <person name="Dunlap C."/>
        </authorList>
    </citation>
    <scope>NUCLEOTIDE SEQUENCE [LARGE SCALE GENOMIC DNA]</scope>
    <source>
        <strain evidence="8 9">CBP 2801</strain>
    </source>
</reference>
<comment type="caution">
    <text evidence="8">The sequence shown here is derived from an EMBL/GenBank/DDBJ whole genome shotgun (WGS) entry which is preliminary data.</text>
</comment>
<dbReference type="PANTHER" id="PTHR34220">
    <property type="entry name" value="SENSOR HISTIDINE KINASE YPDA"/>
    <property type="match status" value="1"/>
</dbReference>
<dbReference type="SUPFAM" id="SSF158472">
    <property type="entry name" value="HAMP domain-like"/>
    <property type="match status" value="1"/>
</dbReference>
<keyword evidence="6" id="KW-0812">Transmembrane</keyword>
<dbReference type="Proteomes" id="UP000564644">
    <property type="component" value="Unassembled WGS sequence"/>
</dbReference>
<dbReference type="InterPro" id="IPR010559">
    <property type="entry name" value="Sig_transdc_His_kin_internal"/>
</dbReference>
<dbReference type="AlphaFoldDB" id="A0A7X0W002"/>
<dbReference type="Gene3D" id="3.30.450.20">
    <property type="entry name" value="PAS domain"/>
    <property type="match status" value="1"/>
</dbReference>
<evidence type="ECO:0000256" key="5">
    <source>
        <dbReference type="ARBA" id="ARBA00023136"/>
    </source>
</evidence>
<dbReference type="PROSITE" id="PS50885">
    <property type="entry name" value="HAMP"/>
    <property type="match status" value="1"/>
</dbReference>
<evidence type="ECO:0000313" key="8">
    <source>
        <dbReference type="EMBL" id="MBB6734513.1"/>
    </source>
</evidence>
<dbReference type="CDD" id="cd06225">
    <property type="entry name" value="HAMP"/>
    <property type="match status" value="1"/>
</dbReference>
<sequence>MITLLLVCIPLYLVSLFMNQASSRTVEKDISESTQSHLQFYVNSLEAEMNHLSKMKKDFLLDDDVQNLSTIAPAMNDYEIAKSILRVENRLTVLKESSVYVREAKIYIPLLNHTIYSSSYEAAMNEQEFRFISDHADKLPVFYFKPDDRLLMSQIYPDPLSEGRSPTFALEIDLSIGKIRDILSQISSDKGEVLLVSNDGEWSVYENPTDPAAKMVSSDLLRNKEIAASGERLVKIGNLPYFVFYQSSSVLNATIACYLPEQEIMGPLHTYRLWFWALSILSIFIILLSSYWTYSVIHRPLVQMVQAFRRVQKGDLAISIEHRWEDEFGYLYAQFNKMADRLSTLIQEVYEQKIRNQRAELKQLQAQINPHFLYNSFFILYRMARVQDHDNIARMTRHLSEYFQFVARSAADEVPLEREVSHARAYAEIQSFRFRTQLSIEFGELPESCRSVAVPRLILQPVLENAFQYGLEQREKDGLLRVAFREEGDGTVLTVEDNGEMLTEADLTGLQALLQPQTSDLETTGLLNVHRRLQMKFGDQGGLSLSRSELGGLRVDIHIPIARGEGHVSDFAGR</sequence>
<dbReference type="Gene3D" id="1.10.8.500">
    <property type="entry name" value="HAMP domain in histidine kinase"/>
    <property type="match status" value="1"/>
</dbReference>
<keyword evidence="9" id="KW-1185">Reference proteome</keyword>
<keyword evidence="2" id="KW-1003">Cell membrane</keyword>
<proteinExistence type="predicted"/>
<dbReference type="Gene3D" id="3.30.565.10">
    <property type="entry name" value="Histidine kinase-like ATPase, C-terminal domain"/>
    <property type="match status" value="1"/>
</dbReference>
<keyword evidence="3" id="KW-0597">Phosphoprotein</keyword>
<dbReference type="InterPro" id="IPR050640">
    <property type="entry name" value="Bact_2-comp_sensor_kinase"/>
</dbReference>
<dbReference type="SMART" id="SM00304">
    <property type="entry name" value="HAMP"/>
    <property type="match status" value="1"/>
</dbReference>
<keyword evidence="5 6" id="KW-0472">Membrane</keyword>
<comment type="subcellular location">
    <subcellularLocation>
        <location evidence="1">Cell membrane</location>
        <topology evidence="1">Multi-pass membrane protein</topology>
    </subcellularLocation>
</comment>
<organism evidence="8 9">
    <name type="scientific">Cohnella zeiphila</name>
    <dbReference type="NCBI Taxonomy" id="2761120"/>
    <lineage>
        <taxon>Bacteria</taxon>
        <taxon>Bacillati</taxon>
        <taxon>Bacillota</taxon>
        <taxon>Bacilli</taxon>
        <taxon>Bacillales</taxon>
        <taxon>Paenibacillaceae</taxon>
        <taxon>Cohnella</taxon>
    </lineage>
</organism>
<evidence type="ECO:0000313" key="9">
    <source>
        <dbReference type="Proteomes" id="UP000564644"/>
    </source>
</evidence>
<evidence type="ECO:0000256" key="3">
    <source>
        <dbReference type="ARBA" id="ARBA00022553"/>
    </source>
</evidence>
<dbReference type="EMBL" id="JACJVO010000033">
    <property type="protein sequence ID" value="MBB6734513.1"/>
    <property type="molecule type" value="Genomic_DNA"/>
</dbReference>
<dbReference type="PANTHER" id="PTHR34220:SF7">
    <property type="entry name" value="SENSOR HISTIDINE KINASE YPDA"/>
    <property type="match status" value="1"/>
</dbReference>
<dbReference type="InterPro" id="IPR036890">
    <property type="entry name" value="HATPase_C_sf"/>
</dbReference>
<evidence type="ECO:0000256" key="2">
    <source>
        <dbReference type="ARBA" id="ARBA00022475"/>
    </source>
</evidence>